<gene>
    <name evidence="2" type="ORF">B0T25DRAFT_155496</name>
</gene>
<dbReference type="EMBL" id="JAUIQD010000003">
    <property type="protein sequence ID" value="KAK3357350.1"/>
    <property type="molecule type" value="Genomic_DNA"/>
</dbReference>
<proteinExistence type="predicted"/>
<reference evidence="2" key="2">
    <citation type="submission" date="2023-06" db="EMBL/GenBank/DDBJ databases">
        <authorList>
            <consortium name="Lawrence Berkeley National Laboratory"/>
            <person name="Haridas S."/>
            <person name="Hensen N."/>
            <person name="Bonometti L."/>
            <person name="Westerberg I."/>
            <person name="Brannstrom I.O."/>
            <person name="Guillou S."/>
            <person name="Cros-Aarteil S."/>
            <person name="Calhoun S."/>
            <person name="Kuo A."/>
            <person name="Mondo S."/>
            <person name="Pangilinan J."/>
            <person name="Riley R."/>
            <person name="Labutti K."/>
            <person name="Andreopoulos B."/>
            <person name="Lipzen A."/>
            <person name="Chen C."/>
            <person name="Yanf M."/>
            <person name="Daum C."/>
            <person name="Ng V."/>
            <person name="Clum A."/>
            <person name="Steindorff A."/>
            <person name="Ohm R."/>
            <person name="Martin F."/>
            <person name="Silar P."/>
            <person name="Natvig D."/>
            <person name="Lalanne C."/>
            <person name="Gautier V."/>
            <person name="Ament-Velasquez S.L."/>
            <person name="Kruys A."/>
            <person name="Hutchinson M.I."/>
            <person name="Powell A.J."/>
            <person name="Barry K."/>
            <person name="Miller A.N."/>
            <person name="Grigoriev I.V."/>
            <person name="Debuchy R."/>
            <person name="Gladieux P."/>
            <person name="Thoren M.H."/>
            <person name="Johannesson H."/>
        </authorList>
    </citation>
    <scope>NUCLEOTIDE SEQUENCE</scope>
    <source>
        <strain evidence="2">CBS 955.72</strain>
    </source>
</reference>
<protein>
    <submittedName>
        <fullName evidence="2">Uncharacterized protein</fullName>
    </submittedName>
</protein>
<accession>A0AAJ0HM29</accession>
<feature type="compositionally biased region" description="Basic and acidic residues" evidence="1">
    <location>
        <begin position="30"/>
        <end position="44"/>
    </location>
</feature>
<keyword evidence="3" id="KW-1185">Reference proteome</keyword>
<dbReference type="Proteomes" id="UP001275084">
    <property type="component" value="Unassembled WGS sequence"/>
</dbReference>
<name>A0AAJ0HM29_9PEZI</name>
<feature type="region of interest" description="Disordered" evidence="1">
    <location>
        <begin position="1"/>
        <end position="44"/>
    </location>
</feature>
<comment type="caution">
    <text evidence="2">The sequence shown here is derived from an EMBL/GenBank/DDBJ whole genome shotgun (WGS) entry which is preliminary data.</text>
</comment>
<evidence type="ECO:0000313" key="3">
    <source>
        <dbReference type="Proteomes" id="UP001275084"/>
    </source>
</evidence>
<sequence>MQCGDVVKRFDPRKRTDSKVARSDLSSSVRPERPLAGRDRKRVENRSAVRLPFCSPVPPPPPLNTPVQWASFRGAGHLTVVSGVCFSSLALSALGCPSTFGKCPAIFCPIFISPPPPVFLCHLGIIWTTKCRANKTAFGLTIYSSCVTVP</sequence>
<evidence type="ECO:0000256" key="1">
    <source>
        <dbReference type="SAM" id="MobiDB-lite"/>
    </source>
</evidence>
<organism evidence="2 3">
    <name type="scientific">Lasiosphaeria hispida</name>
    <dbReference type="NCBI Taxonomy" id="260671"/>
    <lineage>
        <taxon>Eukaryota</taxon>
        <taxon>Fungi</taxon>
        <taxon>Dikarya</taxon>
        <taxon>Ascomycota</taxon>
        <taxon>Pezizomycotina</taxon>
        <taxon>Sordariomycetes</taxon>
        <taxon>Sordariomycetidae</taxon>
        <taxon>Sordariales</taxon>
        <taxon>Lasiosphaeriaceae</taxon>
        <taxon>Lasiosphaeria</taxon>
    </lineage>
</organism>
<reference evidence="2" key="1">
    <citation type="journal article" date="2023" name="Mol. Phylogenet. Evol.">
        <title>Genome-scale phylogeny and comparative genomics of the fungal order Sordariales.</title>
        <authorList>
            <person name="Hensen N."/>
            <person name="Bonometti L."/>
            <person name="Westerberg I."/>
            <person name="Brannstrom I.O."/>
            <person name="Guillou S."/>
            <person name="Cros-Aarteil S."/>
            <person name="Calhoun S."/>
            <person name="Haridas S."/>
            <person name="Kuo A."/>
            <person name="Mondo S."/>
            <person name="Pangilinan J."/>
            <person name="Riley R."/>
            <person name="LaButti K."/>
            <person name="Andreopoulos B."/>
            <person name="Lipzen A."/>
            <person name="Chen C."/>
            <person name="Yan M."/>
            <person name="Daum C."/>
            <person name="Ng V."/>
            <person name="Clum A."/>
            <person name="Steindorff A."/>
            <person name="Ohm R.A."/>
            <person name="Martin F."/>
            <person name="Silar P."/>
            <person name="Natvig D.O."/>
            <person name="Lalanne C."/>
            <person name="Gautier V."/>
            <person name="Ament-Velasquez S.L."/>
            <person name="Kruys A."/>
            <person name="Hutchinson M.I."/>
            <person name="Powell A.J."/>
            <person name="Barry K."/>
            <person name="Miller A.N."/>
            <person name="Grigoriev I.V."/>
            <person name="Debuchy R."/>
            <person name="Gladieux P."/>
            <person name="Hiltunen Thoren M."/>
            <person name="Johannesson H."/>
        </authorList>
    </citation>
    <scope>NUCLEOTIDE SEQUENCE</scope>
    <source>
        <strain evidence="2">CBS 955.72</strain>
    </source>
</reference>
<dbReference type="AlphaFoldDB" id="A0AAJ0HM29"/>
<evidence type="ECO:0000313" key="2">
    <source>
        <dbReference type="EMBL" id="KAK3357350.1"/>
    </source>
</evidence>
<feature type="compositionally biased region" description="Basic and acidic residues" evidence="1">
    <location>
        <begin position="1"/>
        <end position="22"/>
    </location>
</feature>